<comment type="caution">
    <text evidence="1">The sequence shown here is derived from an EMBL/GenBank/DDBJ whole genome shotgun (WGS) entry which is preliminary data.</text>
</comment>
<protein>
    <submittedName>
        <fullName evidence="1">Uncharacterized protein</fullName>
    </submittedName>
</protein>
<reference evidence="1 2" key="1">
    <citation type="journal article" date="2017" name="ISME J.">
        <title>Energy and carbon metabolisms in a deep terrestrial subsurface fluid microbial community.</title>
        <authorList>
            <person name="Momper L."/>
            <person name="Jungbluth S.P."/>
            <person name="Lee M.D."/>
            <person name="Amend J.P."/>
        </authorList>
    </citation>
    <scope>NUCLEOTIDE SEQUENCE [LARGE SCALE GENOMIC DNA]</scope>
    <source>
        <strain evidence="1">SURF_17</strain>
    </source>
</reference>
<dbReference type="EMBL" id="QZKI01000117">
    <property type="protein sequence ID" value="RJP66367.1"/>
    <property type="molecule type" value="Genomic_DNA"/>
</dbReference>
<dbReference type="AlphaFoldDB" id="A0A419ES05"/>
<gene>
    <name evidence="1" type="ORF">C4532_16150</name>
</gene>
<accession>A0A419ES05</accession>
<evidence type="ECO:0000313" key="2">
    <source>
        <dbReference type="Proteomes" id="UP000285961"/>
    </source>
</evidence>
<evidence type="ECO:0000313" key="1">
    <source>
        <dbReference type="EMBL" id="RJP66367.1"/>
    </source>
</evidence>
<organism evidence="1 2">
    <name type="scientific">Candidatus Abyssobacteria bacterium SURF_17</name>
    <dbReference type="NCBI Taxonomy" id="2093361"/>
    <lineage>
        <taxon>Bacteria</taxon>
        <taxon>Pseudomonadati</taxon>
        <taxon>Candidatus Hydrogenedentota</taxon>
        <taxon>Candidatus Abyssobacteria</taxon>
    </lineage>
</organism>
<sequence>MRPDGGYVIEIKGVADNGATDAAYYNPRSIHVAKAQASREGSTIKLYIELRDVNYPGSHYVLSYDPKTDQLNGTYYQAVAKETYEIFFERMK</sequence>
<dbReference type="Proteomes" id="UP000285961">
    <property type="component" value="Unassembled WGS sequence"/>
</dbReference>
<proteinExistence type="predicted"/>
<name>A0A419ES05_9BACT</name>